<dbReference type="GeneID" id="106744225"/>
<dbReference type="PRINTS" id="PR00070">
    <property type="entry name" value="DHFR"/>
</dbReference>
<keyword evidence="6" id="KW-0560">Oxidoreductase</keyword>
<evidence type="ECO:0000256" key="1">
    <source>
        <dbReference type="ARBA" id="ARBA00004903"/>
    </source>
</evidence>
<dbReference type="Gene3D" id="3.40.430.10">
    <property type="entry name" value="Dihydrofolate Reductase, subunit A"/>
    <property type="match status" value="1"/>
</dbReference>
<comment type="catalytic activity">
    <reaction evidence="8">
        <text>(6S)-5,6,7,8-tetrahydrofolate + NADP(+) = 7,8-dihydrofolate + NADPH + H(+)</text>
        <dbReference type="Rhea" id="RHEA:15009"/>
        <dbReference type="ChEBI" id="CHEBI:15378"/>
        <dbReference type="ChEBI" id="CHEBI:57451"/>
        <dbReference type="ChEBI" id="CHEBI:57453"/>
        <dbReference type="ChEBI" id="CHEBI:57783"/>
        <dbReference type="ChEBI" id="CHEBI:58349"/>
        <dbReference type="EC" id="1.5.1.3"/>
    </reaction>
</comment>
<dbReference type="EC" id="1.5.1.3" evidence="3"/>
<dbReference type="CTD" id="1719"/>
<evidence type="ECO:0000313" key="12">
    <source>
        <dbReference type="RefSeq" id="XP_014474283.1"/>
    </source>
</evidence>
<dbReference type="GO" id="GO:0050661">
    <property type="term" value="F:NADP binding"/>
    <property type="evidence" value="ECO:0007669"/>
    <property type="project" value="InterPro"/>
</dbReference>
<accession>A0A6P3X7K3</accession>
<dbReference type="GO" id="GO:0046654">
    <property type="term" value="P:tetrahydrofolate biosynthetic process"/>
    <property type="evidence" value="ECO:0007669"/>
    <property type="project" value="UniProtKB-UniPathway"/>
</dbReference>
<name>A0A6P3X7K3_DINQU</name>
<evidence type="ECO:0000256" key="9">
    <source>
        <dbReference type="RuleBase" id="RU004474"/>
    </source>
</evidence>
<comment type="similarity">
    <text evidence="2 9">Belongs to the dihydrofolate reductase family.</text>
</comment>
<dbReference type="PROSITE" id="PS00075">
    <property type="entry name" value="DHFR_1"/>
    <property type="match status" value="1"/>
</dbReference>
<dbReference type="SUPFAM" id="SSF53597">
    <property type="entry name" value="Dihydrofolate reductase-like"/>
    <property type="match status" value="1"/>
</dbReference>
<dbReference type="Proteomes" id="UP000515204">
    <property type="component" value="Unplaced"/>
</dbReference>
<dbReference type="GO" id="GO:0046655">
    <property type="term" value="P:folic acid metabolic process"/>
    <property type="evidence" value="ECO:0007669"/>
    <property type="project" value="TreeGrafter"/>
</dbReference>
<dbReference type="OrthoDB" id="4664297at2759"/>
<organism evidence="11 12">
    <name type="scientific">Dinoponera quadriceps</name>
    <name type="common">South American ant</name>
    <dbReference type="NCBI Taxonomy" id="609295"/>
    <lineage>
        <taxon>Eukaryota</taxon>
        <taxon>Metazoa</taxon>
        <taxon>Ecdysozoa</taxon>
        <taxon>Arthropoda</taxon>
        <taxon>Hexapoda</taxon>
        <taxon>Insecta</taxon>
        <taxon>Pterygota</taxon>
        <taxon>Neoptera</taxon>
        <taxon>Endopterygota</taxon>
        <taxon>Hymenoptera</taxon>
        <taxon>Apocrita</taxon>
        <taxon>Aculeata</taxon>
        <taxon>Formicoidea</taxon>
        <taxon>Formicidae</taxon>
        <taxon>Ponerinae</taxon>
        <taxon>Ponerini</taxon>
        <taxon>Dinoponera</taxon>
    </lineage>
</organism>
<evidence type="ECO:0000256" key="8">
    <source>
        <dbReference type="ARBA" id="ARBA00048873"/>
    </source>
</evidence>
<dbReference type="PANTHER" id="PTHR48069">
    <property type="entry name" value="DIHYDROFOLATE REDUCTASE"/>
    <property type="match status" value="1"/>
</dbReference>
<evidence type="ECO:0000259" key="10">
    <source>
        <dbReference type="PROSITE" id="PS51330"/>
    </source>
</evidence>
<dbReference type="GO" id="GO:0004146">
    <property type="term" value="F:dihydrofolate reductase activity"/>
    <property type="evidence" value="ECO:0007669"/>
    <property type="project" value="UniProtKB-EC"/>
</dbReference>
<keyword evidence="4" id="KW-0554">One-carbon metabolism</keyword>
<feature type="domain" description="DHFR" evidence="10">
    <location>
        <begin position="44"/>
        <end position="219"/>
    </location>
</feature>
<sequence>MITYQFAGQAVTVWTFSSFSLTAVTKQIEIRSFRFSSHVTMSLKFELIAAVSENMGIGINGDLPWRLKTEMAYFTRMTTVTKDENKKNVVLMGRRTWDCMPEKYRPLKNRINMVLTSQLMNYGDKAIVCSSISNALEIIAGMQNKVERIWVIGGSKVYKETIESPHFGRLYLTRIRKSFECDTFFPPIPNNFVLVQDPVVPQGIQEEKGIEFVYEVYKKK</sequence>
<evidence type="ECO:0000256" key="4">
    <source>
        <dbReference type="ARBA" id="ARBA00022563"/>
    </source>
</evidence>
<keyword evidence="11" id="KW-1185">Reference proteome</keyword>
<dbReference type="PROSITE" id="PS51330">
    <property type="entry name" value="DHFR_2"/>
    <property type="match status" value="1"/>
</dbReference>
<dbReference type="CDD" id="cd00209">
    <property type="entry name" value="DHFR"/>
    <property type="match status" value="1"/>
</dbReference>
<keyword evidence="5" id="KW-0521">NADP</keyword>
<comment type="pathway">
    <text evidence="1">Cofactor biosynthesis; tetrahydrofolate biosynthesis; 5,6,7,8-tetrahydrofolate from 7,8-dihydrofolate: step 1/1.</text>
</comment>
<gene>
    <name evidence="12" type="primary">LOC106744225</name>
</gene>
<comment type="function">
    <text evidence="7">Key enzyme in folate metabolism. Catalyzes an essential reaction for de novo glycine and purine synthesis, and for DNA precursor synthesis.</text>
</comment>
<evidence type="ECO:0000256" key="6">
    <source>
        <dbReference type="ARBA" id="ARBA00023002"/>
    </source>
</evidence>
<dbReference type="RefSeq" id="XP_014474283.1">
    <property type="nucleotide sequence ID" value="XM_014618797.1"/>
</dbReference>
<dbReference type="PANTHER" id="PTHR48069:SF3">
    <property type="entry name" value="DIHYDROFOLATE REDUCTASE"/>
    <property type="match status" value="1"/>
</dbReference>
<dbReference type="GO" id="GO:0006730">
    <property type="term" value="P:one-carbon metabolic process"/>
    <property type="evidence" value="ECO:0007669"/>
    <property type="project" value="UniProtKB-KW"/>
</dbReference>
<reference evidence="12" key="1">
    <citation type="submission" date="2025-08" db="UniProtKB">
        <authorList>
            <consortium name="RefSeq"/>
        </authorList>
    </citation>
    <scope>IDENTIFICATION</scope>
</reference>
<dbReference type="GO" id="GO:0005739">
    <property type="term" value="C:mitochondrion"/>
    <property type="evidence" value="ECO:0007669"/>
    <property type="project" value="TreeGrafter"/>
</dbReference>
<dbReference type="AlphaFoldDB" id="A0A6P3X7K3"/>
<dbReference type="InterPro" id="IPR024072">
    <property type="entry name" value="DHFR-like_dom_sf"/>
</dbReference>
<proteinExistence type="inferred from homology"/>
<dbReference type="UniPathway" id="UPA00077">
    <property type="reaction ID" value="UER00158"/>
</dbReference>
<protein>
    <recommendedName>
        <fullName evidence="3">dihydrofolate reductase</fullName>
        <ecNumber evidence="3">1.5.1.3</ecNumber>
    </recommendedName>
</protein>
<dbReference type="InterPro" id="IPR017925">
    <property type="entry name" value="DHFR_CS"/>
</dbReference>
<dbReference type="InterPro" id="IPR012259">
    <property type="entry name" value="DHFR"/>
</dbReference>
<dbReference type="GO" id="GO:0046452">
    <property type="term" value="P:dihydrofolate metabolic process"/>
    <property type="evidence" value="ECO:0007669"/>
    <property type="project" value="TreeGrafter"/>
</dbReference>
<dbReference type="InterPro" id="IPR001796">
    <property type="entry name" value="DHFR_dom"/>
</dbReference>
<evidence type="ECO:0000256" key="3">
    <source>
        <dbReference type="ARBA" id="ARBA00012856"/>
    </source>
</evidence>
<dbReference type="Pfam" id="PF00186">
    <property type="entry name" value="DHFR_1"/>
    <property type="match status" value="1"/>
</dbReference>
<evidence type="ECO:0000313" key="11">
    <source>
        <dbReference type="Proteomes" id="UP000515204"/>
    </source>
</evidence>
<dbReference type="KEGG" id="dqu:106744225"/>
<evidence type="ECO:0000256" key="2">
    <source>
        <dbReference type="ARBA" id="ARBA00009539"/>
    </source>
</evidence>
<dbReference type="FunFam" id="3.40.430.10:FF:000002">
    <property type="entry name" value="Dihydrofolate reductase"/>
    <property type="match status" value="1"/>
</dbReference>
<evidence type="ECO:0000256" key="7">
    <source>
        <dbReference type="ARBA" id="ARBA00025067"/>
    </source>
</evidence>
<evidence type="ECO:0000256" key="5">
    <source>
        <dbReference type="ARBA" id="ARBA00022857"/>
    </source>
</evidence>